<proteinExistence type="inferred from homology"/>
<dbReference type="InterPro" id="IPR042217">
    <property type="entry name" value="T4SS_VirB10/TrbI"/>
</dbReference>
<dbReference type="Gene3D" id="2.40.128.260">
    <property type="entry name" value="Type IV secretion system, VirB10/TraB/TrbI"/>
    <property type="match status" value="1"/>
</dbReference>
<gene>
    <name evidence="8" type="ORF">L4923_09850</name>
</gene>
<protein>
    <submittedName>
        <fullName evidence="8">TrbI/VirB10 family protein</fullName>
    </submittedName>
</protein>
<evidence type="ECO:0000256" key="6">
    <source>
        <dbReference type="SAM" id="MobiDB-lite"/>
    </source>
</evidence>
<name>A0ABS9QD29_9HYPH</name>
<evidence type="ECO:0000313" key="9">
    <source>
        <dbReference type="Proteomes" id="UP001201701"/>
    </source>
</evidence>
<feature type="region of interest" description="Disordered" evidence="6">
    <location>
        <begin position="1"/>
        <end position="23"/>
    </location>
</feature>
<keyword evidence="4 7" id="KW-1133">Transmembrane helix</keyword>
<evidence type="ECO:0000313" key="8">
    <source>
        <dbReference type="EMBL" id="MCG7505324.1"/>
    </source>
</evidence>
<evidence type="ECO:0000256" key="7">
    <source>
        <dbReference type="SAM" id="Phobius"/>
    </source>
</evidence>
<dbReference type="Proteomes" id="UP001201701">
    <property type="component" value="Unassembled WGS sequence"/>
</dbReference>
<evidence type="ECO:0000256" key="2">
    <source>
        <dbReference type="ARBA" id="ARBA00010265"/>
    </source>
</evidence>
<evidence type="ECO:0000256" key="1">
    <source>
        <dbReference type="ARBA" id="ARBA00004167"/>
    </source>
</evidence>
<dbReference type="CDD" id="cd16429">
    <property type="entry name" value="VirB10"/>
    <property type="match status" value="1"/>
</dbReference>
<comment type="subcellular location">
    <subcellularLocation>
        <location evidence="1">Membrane</location>
        <topology evidence="1">Single-pass membrane protein</topology>
    </subcellularLocation>
</comment>
<dbReference type="EMBL" id="JAKREW010000007">
    <property type="protein sequence ID" value="MCG7505324.1"/>
    <property type="molecule type" value="Genomic_DNA"/>
</dbReference>
<feature type="compositionally biased region" description="Polar residues" evidence="6">
    <location>
        <begin position="1"/>
        <end position="10"/>
    </location>
</feature>
<evidence type="ECO:0000256" key="3">
    <source>
        <dbReference type="ARBA" id="ARBA00022692"/>
    </source>
</evidence>
<keyword evidence="9" id="KW-1185">Reference proteome</keyword>
<dbReference type="RefSeq" id="WP_239364244.1">
    <property type="nucleotide sequence ID" value="NZ_JAKREW010000007.1"/>
</dbReference>
<comment type="caution">
    <text evidence="8">The sequence shown here is derived from an EMBL/GenBank/DDBJ whole genome shotgun (WGS) entry which is preliminary data.</text>
</comment>
<keyword evidence="3 7" id="KW-0812">Transmembrane</keyword>
<reference evidence="8 9" key="1">
    <citation type="submission" date="2022-02" db="EMBL/GenBank/DDBJ databases">
        <title>Draft genome sequence of Mezorhizobium retamae strain IRAMC:0171 isolated from Retama raetam nodules.</title>
        <authorList>
            <person name="Bengaied R."/>
            <person name="Sbissi I."/>
            <person name="Huber K."/>
            <person name="Ghodbane F."/>
            <person name="Nouioui I."/>
            <person name="Tarhouni M."/>
            <person name="Gtari M."/>
        </authorList>
    </citation>
    <scope>NUCLEOTIDE SEQUENCE [LARGE SCALE GENOMIC DNA]</scope>
    <source>
        <strain evidence="8 9">IRAMC:0171</strain>
    </source>
</reference>
<keyword evidence="5 7" id="KW-0472">Membrane</keyword>
<accession>A0ABS9QD29</accession>
<comment type="similarity">
    <text evidence="2">Belongs to the TrbI/VirB10 family.</text>
</comment>
<feature type="transmembrane region" description="Helical" evidence="7">
    <location>
        <begin position="41"/>
        <end position="61"/>
    </location>
</feature>
<dbReference type="InterPro" id="IPR005498">
    <property type="entry name" value="T4SS_VirB10/TraB/TrbI"/>
</dbReference>
<organism evidence="8 9">
    <name type="scientific">Mesorhizobium retamae</name>
    <dbReference type="NCBI Taxonomy" id="2912854"/>
    <lineage>
        <taxon>Bacteria</taxon>
        <taxon>Pseudomonadati</taxon>
        <taxon>Pseudomonadota</taxon>
        <taxon>Alphaproteobacteria</taxon>
        <taxon>Hyphomicrobiales</taxon>
        <taxon>Phyllobacteriaceae</taxon>
        <taxon>Mesorhizobium</taxon>
    </lineage>
</organism>
<dbReference type="Pfam" id="PF03743">
    <property type="entry name" value="TrbI"/>
    <property type="match status" value="1"/>
</dbReference>
<evidence type="ECO:0000256" key="4">
    <source>
        <dbReference type="ARBA" id="ARBA00022989"/>
    </source>
</evidence>
<evidence type="ECO:0000256" key="5">
    <source>
        <dbReference type="ARBA" id="ARBA00023136"/>
    </source>
</evidence>
<sequence length="397" mass="41893">MSNQENNQETGAPLTGAAVDPASTMRLRAEAPRVTRLSRKVLASVGLVASLGIGGALIYALQTRDGGTGNEELYSTDNRATADGLAGLPRDYTGPVLGPALPGDLGRPILDAQNRGQPVVPPAMATPQVNAEEQRRLAEEEAARTSRVFFQTAPGSVARTGTSAGIANPNLAGLGLPGQQGAPTAQDRQAAFLNAAVDRRTVAADRVMAPASPYVLQAGAVISAALITGIRSDLPGQITAQVTEHIYDSPTGRVLLVPQGTRIIGQYSNDVGFGQRRVLLVWNRLILPNGRSIVLERQPGADTQGYAGLEDGVDYHWWDLAKAAGLSTLLAVGAELAVDDEDRLVRAIRDGAQDTINDAGQQIIRRQLQVAPTLTIRPGFPVRVIVTRDLVFEPYGG</sequence>